<reference evidence="1 2" key="1">
    <citation type="submission" date="2020-01" db="EMBL/GenBank/DDBJ databases">
        <title>Insect and environment-associated Actinomycetes.</title>
        <authorList>
            <person name="Currrie C."/>
            <person name="Chevrette M."/>
            <person name="Carlson C."/>
            <person name="Stubbendieck R."/>
            <person name="Wendt-Pienkowski E."/>
        </authorList>
    </citation>
    <scope>NUCLEOTIDE SEQUENCE [LARGE SCALE GENOMIC DNA]</scope>
    <source>
        <strain evidence="1 2">SID10258</strain>
    </source>
</reference>
<evidence type="ECO:0000313" key="1">
    <source>
        <dbReference type="EMBL" id="NEA22582.1"/>
    </source>
</evidence>
<name>A0A6L9QBV7_9ACTN</name>
<comment type="caution">
    <text evidence="1">The sequence shown here is derived from an EMBL/GenBank/DDBJ whole genome shotgun (WGS) entry which is preliminary data.</text>
</comment>
<organism evidence="1 2">
    <name type="scientific">Actinomadura bangladeshensis</name>
    <dbReference type="NCBI Taxonomy" id="453573"/>
    <lineage>
        <taxon>Bacteria</taxon>
        <taxon>Bacillati</taxon>
        <taxon>Actinomycetota</taxon>
        <taxon>Actinomycetes</taxon>
        <taxon>Streptosporangiales</taxon>
        <taxon>Thermomonosporaceae</taxon>
        <taxon>Actinomadura</taxon>
    </lineage>
</organism>
<dbReference type="AlphaFoldDB" id="A0A6L9QBV7"/>
<protein>
    <recommendedName>
        <fullName evidence="3">HK97 gp10 family phage protein</fullName>
    </recommendedName>
</protein>
<dbReference type="Proteomes" id="UP000475532">
    <property type="component" value="Unassembled WGS sequence"/>
</dbReference>
<evidence type="ECO:0000313" key="2">
    <source>
        <dbReference type="Proteomes" id="UP000475532"/>
    </source>
</evidence>
<evidence type="ECO:0008006" key="3">
    <source>
        <dbReference type="Google" id="ProtNLM"/>
    </source>
</evidence>
<gene>
    <name evidence="1" type="ORF">G3I70_08770</name>
</gene>
<proteinExistence type="predicted"/>
<dbReference type="EMBL" id="JAAGLI010000213">
    <property type="protein sequence ID" value="NEA22582.1"/>
    <property type="molecule type" value="Genomic_DNA"/>
</dbReference>
<accession>A0A6L9QBV7</accession>
<dbReference type="RefSeq" id="WP_163054315.1">
    <property type="nucleotide sequence ID" value="NZ_JAAGLI010000213.1"/>
</dbReference>
<sequence length="138" mass="15674">MATWKFNTETFERLVEDRKVQADVDRRAEAARVAADAVCPRSEDGRNGNPPGHLASTIRVERRGAGRRVLYGNDTTAWYALLIEWGTREHEIHRKPGGPRLHWVGPDGQHYFRERVFHPGTRPYRVMSGAALEAARNA</sequence>